<dbReference type="SMR" id="Q9XX86"/>
<dbReference type="PaxDb" id="6239-Y102A5C.19"/>
<dbReference type="eggNOG" id="ENOG502TJHM">
    <property type="taxonomic scope" value="Eukaryota"/>
</dbReference>
<dbReference type="InterPro" id="IPR040161">
    <property type="entry name" value="FB224"/>
</dbReference>
<feature type="domain" description="F-box" evidence="1">
    <location>
        <begin position="1"/>
        <end position="48"/>
    </location>
</feature>
<evidence type="ECO:0000313" key="2">
    <source>
        <dbReference type="EMBL" id="CAA20949.1"/>
    </source>
</evidence>
<sequence>MSSLSDLPIELIEQILNNLEALERLIARKVSYSFRAIIDNLGPNLKTVHVNFHEKFSRLILDENYGGVTYEQVDGACQVEYKNSGRVHAGRNHVEMLMEDLKSLVKYPEVDEFLIQLATNNFNERKIILKAIESFFESLNFKLKAKKVIIDDFTAREVSEILQKFEPEILEEITLQAQFLKYYEPINGVVELEQWKKAKILNNRSKFLIPIKHIVNFTQFDINVKDLTTDDALEIRDILIKSLTLESGYFRSVIANSVAIPSVFEPDHLFRKFALFEFKTPRCEFQFDCGPNYLSFQKKSL</sequence>
<dbReference type="SUPFAM" id="SSF81383">
    <property type="entry name" value="F-box domain"/>
    <property type="match status" value="1"/>
</dbReference>
<keyword evidence="3" id="KW-1185">Reference proteome</keyword>
<dbReference type="PANTHER" id="PTHR23015:SF4">
    <property type="entry name" value="DUF38 DOMAIN-CONTAINING PROTEIN-RELATED"/>
    <property type="match status" value="1"/>
</dbReference>
<dbReference type="SMART" id="SM00256">
    <property type="entry name" value="FBOX"/>
    <property type="match status" value="1"/>
</dbReference>
<dbReference type="PhylomeDB" id="Q9XX86"/>
<dbReference type="KEGG" id="cel:CELE_Y102A5C.19"/>
<dbReference type="PANTHER" id="PTHR23015">
    <property type="entry name" value="UNCHARACTERIZED C.ELEGANS PROTEIN"/>
    <property type="match status" value="1"/>
</dbReference>
<dbReference type="FunCoup" id="Q9XX86">
    <property type="interactions" value="902"/>
</dbReference>
<gene>
    <name evidence="2 4" type="primary">fbxa-90</name>
    <name evidence="2" type="ORF">CELE_Y102A5C.19</name>
    <name evidence="4" type="ORF">Y102A5C.19</name>
</gene>
<dbReference type="AGR" id="WB:WBGene00013623"/>
<dbReference type="CTD" id="190842"/>
<reference evidence="2 3" key="1">
    <citation type="journal article" date="1998" name="Science">
        <title>Genome sequence of the nematode C. elegans: a platform for investigating biology.</title>
        <authorList>
            <consortium name="The C. elegans sequencing consortium"/>
            <person name="Sulson J.E."/>
            <person name="Waterston R."/>
        </authorList>
    </citation>
    <scope>NUCLEOTIDE SEQUENCE [LARGE SCALE GENOMIC DNA]</scope>
    <source>
        <strain evidence="2 3">Bristol N2</strain>
    </source>
</reference>
<dbReference type="CDD" id="cd22150">
    <property type="entry name" value="F-box_CeFBXA-like"/>
    <property type="match status" value="1"/>
</dbReference>
<protein>
    <submittedName>
        <fullName evidence="2">F-box domain-containing protein</fullName>
    </submittedName>
</protein>
<dbReference type="InParanoid" id="Q9XX86"/>
<dbReference type="EMBL" id="BX284605">
    <property type="protein sequence ID" value="CAA20949.1"/>
    <property type="molecule type" value="Genomic_DNA"/>
</dbReference>
<dbReference type="RefSeq" id="NP_507290.1">
    <property type="nucleotide sequence ID" value="NM_074889.5"/>
</dbReference>
<dbReference type="UCSC" id="Y102A5C.19">
    <property type="organism name" value="c. elegans"/>
</dbReference>
<dbReference type="InterPro" id="IPR002900">
    <property type="entry name" value="DUF38/FTH_CAE_spp"/>
</dbReference>
<dbReference type="Pfam" id="PF00646">
    <property type="entry name" value="F-box"/>
    <property type="match status" value="1"/>
</dbReference>
<dbReference type="InterPro" id="IPR001810">
    <property type="entry name" value="F-box_dom"/>
</dbReference>
<dbReference type="Proteomes" id="UP000001940">
    <property type="component" value="Chromosome V"/>
</dbReference>
<dbReference type="Pfam" id="PF01827">
    <property type="entry name" value="FTH"/>
    <property type="match status" value="1"/>
</dbReference>
<dbReference type="InterPro" id="IPR036047">
    <property type="entry name" value="F-box-like_dom_sf"/>
</dbReference>
<dbReference type="OrthoDB" id="7600185at2759"/>
<dbReference type="PIR" id="T26347">
    <property type="entry name" value="T26347"/>
</dbReference>
<dbReference type="OMA" id="NTHKIDE"/>
<proteinExistence type="predicted"/>
<dbReference type="Bgee" id="WBGene00013623">
    <property type="expression patterns" value="Expressed in adult organism and 2 other cell types or tissues"/>
</dbReference>
<name>Q9XX86_CAEEL</name>
<evidence type="ECO:0000313" key="3">
    <source>
        <dbReference type="Proteomes" id="UP000001940"/>
    </source>
</evidence>
<evidence type="ECO:0000313" key="4">
    <source>
        <dbReference type="WormBase" id="Y102A5C.19"/>
    </source>
</evidence>
<organism evidence="2 3">
    <name type="scientific">Caenorhabditis elegans</name>
    <dbReference type="NCBI Taxonomy" id="6239"/>
    <lineage>
        <taxon>Eukaryota</taxon>
        <taxon>Metazoa</taxon>
        <taxon>Ecdysozoa</taxon>
        <taxon>Nematoda</taxon>
        <taxon>Chromadorea</taxon>
        <taxon>Rhabditida</taxon>
        <taxon>Rhabditina</taxon>
        <taxon>Rhabditomorpha</taxon>
        <taxon>Rhabditoidea</taxon>
        <taxon>Rhabditidae</taxon>
        <taxon>Peloderinae</taxon>
        <taxon>Caenorhabditis</taxon>
    </lineage>
</organism>
<dbReference type="PROSITE" id="PS50181">
    <property type="entry name" value="FBOX"/>
    <property type="match status" value="1"/>
</dbReference>
<evidence type="ECO:0000259" key="1">
    <source>
        <dbReference type="PROSITE" id="PS50181"/>
    </source>
</evidence>
<dbReference type="AlphaFoldDB" id="Q9XX86"/>
<dbReference type="GeneID" id="190842"/>
<dbReference type="HOGENOM" id="CLU_030831_3_0_1"/>
<accession>Q9XX86</accession>
<dbReference type="WormBase" id="Y102A5C.19">
    <property type="protein sequence ID" value="CE20391"/>
    <property type="gene ID" value="WBGene00013623"/>
    <property type="gene designation" value="fbxa-90"/>
</dbReference>